<name>A0ABM3D5B9_SALSA</name>
<accession>A0ABM3D5B9</accession>
<evidence type="ECO:0000256" key="1">
    <source>
        <dbReference type="SAM" id="MobiDB-lite"/>
    </source>
</evidence>
<organism evidence="2 3">
    <name type="scientific">Salmo salar</name>
    <name type="common">Atlantic salmon</name>
    <dbReference type="NCBI Taxonomy" id="8030"/>
    <lineage>
        <taxon>Eukaryota</taxon>
        <taxon>Metazoa</taxon>
        <taxon>Chordata</taxon>
        <taxon>Craniata</taxon>
        <taxon>Vertebrata</taxon>
        <taxon>Euteleostomi</taxon>
        <taxon>Actinopterygii</taxon>
        <taxon>Neopterygii</taxon>
        <taxon>Teleostei</taxon>
        <taxon>Protacanthopterygii</taxon>
        <taxon>Salmoniformes</taxon>
        <taxon>Salmonidae</taxon>
        <taxon>Salmoninae</taxon>
        <taxon>Salmo</taxon>
    </lineage>
</organism>
<proteinExistence type="predicted"/>
<feature type="region of interest" description="Disordered" evidence="1">
    <location>
        <begin position="1"/>
        <end position="28"/>
    </location>
</feature>
<sequence length="171" mass="18394">MMQLSRLHTTARATSPARQNSRQCISSTDDPGCPIPAIHRSRFKCRRGSAGRTSCLRGACCVCDGQSDADHVCVSSAMMTCTEEGVESGSCTALISSTANVYIRVAVEEAGVLCAGGALARTTLLGSKYPENHVEQPRTGPNLSQLHIAGKNCLDRTTQNREELHRTDENR</sequence>
<evidence type="ECO:0000313" key="3">
    <source>
        <dbReference type="RefSeq" id="XP_045554004.1"/>
    </source>
</evidence>
<keyword evidence="2" id="KW-1185">Reference proteome</keyword>
<dbReference type="Proteomes" id="UP001652741">
    <property type="component" value="Chromosome ssa16"/>
</dbReference>
<evidence type="ECO:0000313" key="2">
    <source>
        <dbReference type="Proteomes" id="UP001652741"/>
    </source>
</evidence>
<dbReference type="GeneID" id="106594175"/>
<gene>
    <name evidence="3" type="primary">LOC106594175</name>
</gene>
<reference evidence="3" key="1">
    <citation type="submission" date="2025-08" db="UniProtKB">
        <authorList>
            <consortium name="RefSeq"/>
        </authorList>
    </citation>
    <scope>IDENTIFICATION</scope>
</reference>
<dbReference type="RefSeq" id="XP_045554004.1">
    <property type="nucleotide sequence ID" value="XM_045698048.1"/>
</dbReference>
<protein>
    <submittedName>
        <fullName evidence="3">Uncharacterized protein isoform X2</fullName>
    </submittedName>
</protein>